<dbReference type="Gene3D" id="3.40.1000.10">
    <property type="entry name" value="Mog1/PsbP, alpha/beta/alpha sandwich"/>
    <property type="match status" value="1"/>
</dbReference>
<proteinExistence type="predicted"/>
<dbReference type="PATRIC" id="fig|44252.3.peg.2252"/>
<evidence type="ECO:0000313" key="2">
    <source>
        <dbReference type="EMBL" id="MUG22741.1"/>
    </source>
</evidence>
<dbReference type="Proteomes" id="UP000442469">
    <property type="component" value="Unassembled WGS sequence"/>
</dbReference>
<evidence type="ECO:0000313" key="1">
    <source>
        <dbReference type="EMBL" id="KFN09489.1"/>
    </source>
</evidence>
<name>A0A090ZDV5_PAEMA</name>
<dbReference type="HOGENOM" id="CLU_780410_0_0_9"/>
<evidence type="ECO:0000313" key="3">
    <source>
        <dbReference type="Proteomes" id="UP000029278"/>
    </source>
</evidence>
<sequence length="355" mass="39252">MKKLLTVLICALTLIGCNHESSIIEPNATDPESETKSVSPIVYKTFANEEFTIQYPEDWDEFDITIFNNPMIKMAVKNNNSENSFADNINVVVEPNNFSSMSAKDIAEYAVENLKQNQSAAGMDNFKKLKFEDKMFFSRDAGILICEYKHSATGAQVILTQFIVPLESNIYTVSISLSNDSYKSIGEDLVKNVFGSFVVSDIEKNAEESQAASQNQATNGSYEWNLADENPETNGNVIIALDYLIESGPLTEGSHEDIAKVFKAPWDYYGKPIAFEGIVSLVQDYPPESETFLRSEVLLSTEDNTIIDILSTVPSGNLKEDDAVSINGLVVGRMEVENAIGGTFTHLIVITNNLE</sequence>
<gene>
    <name evidence="1" type="ORF">DJ90_3123</name>
    <name evidence="2" type="ORF">GNQ08_09990</name>
</gene>
<dbReference type="EMBL" id="WNZZ01000005">
    <property type="protein sequence ID" value="MUG22741.1"/>
    <property type="molecule type" value="Genomic_DNA"/>
</dbReference>
<protein>
    <submittedName>
        <fullName evidence="1">Putative lipoprotein</fullName>
    </submittedName>
</protein>
<reference evidence="1 3" key="1">
    <citation type="submission" date="2014-04" db="EMBL/GenBank/DDBJ databases">
        <authorList>
            <person name="Bishop-Lilly K.A."/>
            <person name="Broomall S.M."/>
            <person name="Chain P.S."/>
            <person name="Chertkov O."/>
            <person name="Coyne S.R."/>
            <person name="Daligault H.E."/>
            <person name="Davenport K.W."/>
            <person name="Erkkila T."/>
            <person name="Frey K.G."/>
            <person name="Gibbons H.S."/>
            <person name="Gu W."/>
            <person name="Jaissle J."/>
            <person name="Johnson S.L."/>
            <person name="Koroleva G.I."/>
            <person name="Ladner J.T."/>
            <person name="Lo C.-C."/>
            <person name="Minogue T.D."/>
            <person name="Munk C."/>
            <person name="Palacios G.F."/>
            <person name="Redden C.L."/>
            <person name="Rosenzweig C.N."/>
            <person name="Scholz M.B."/>
            <person name="Teshima H."/>
            <person name="Xu Y."/>
        </authorList>
    </citation>
    <scope>NUCLEOTIDE SEQUENCE [LARGE SCALE GENOMIC DNA]</scope>
    <source>
        <strain evidence="1 3">8244</strain>
    </source>
</reference>
<accession>A0A090ZDV5</accession>
<reference evidence="2 4" key="2">
    <citation type="submission" date="2019-11" db="EMBL/GenBank/DDBJ databases">
        <title>Draft genome sequences of five Paenibacillus species of dairy origin.</title>
        <authorList>
            <person name="Olajide A.M."/>
            <person name="Chen S."/>
            <person name="Lapointe G."/>
        </authorList>
    </citation>
    <scope>NUCLEOTIDE SEQUENCE [LARGE SCALE GENOMIC DNA]</scope>
    <source>
        <strain evidence="2 4">3CT49</strain>
    </source>
</reference>
<dbReference type="GeneID" id="77006465"/>
<dbReference type="PROSITE" id="PS51257">
    <property type="entry name" value="PROKAR_LIPOPROTEIN"/>
    <property type="match status" value="1"/>
</dbReference>
<dbReference type="AlphaFoldDB" id="A0A090ZDV5"/>
<dbReference type="EMBL" id="JMQA01000022">
    <property type="protein sequence ID" value="KFN09489.1"/>
    <property type="molecule type" value="Genomic_DNA"/>
</dbReference>
<dbReference type="Proteomes" id="UP000029278">
    <property type="component" value="Unassembled WGS sequence"/>
</dbReference>
<evidence type="ECO:0000313" key="4">
    <source>
        <dbReference type="Proteomes" id="UP000442469"/>
    </source>
</evidence>
<keyword evidence="1" id="KW-0449">Lipoprotein</keyword>
<organism evidence="1 3">
    <name type="scientific">Paenibacillus macerans</name>
    <name type="common">Bacillus macerans</name>
    <dbReference type="NCBI Taxonomy" id="44252"/>
    <lineage>
        <taxon>Bacteria</taxon>
        <taxon>Bacillati</taxon>
        <taxon>Bacillota</taxon>
        <taxon>Bacilli</taxon>
        <taxon>Bacillales</taxon>
        <taxon>Paenibacillaceae</taxon>
        <taxon>Paenibacillus</taxon>
    </lineage>
</organism>
<dbReference type="OrthoDB" id="2665517at2"/>
<keyword evidence="3" id="KW-1185">Reference proteome</keyword>
<comment type="caution">
    <text evidence="1">The sequence shown here is derived from an EMBL/GenBank/DDBJ whole genome shotgun (WGS) entry which is preliminary data.</text>
</comment>
<dbReference type="RefSeq" id="WP_036621864.1">
    <property type="nucleotide sequence ID" value="NZ_BGML01000006.1"/>
</dbReference>